<dbReference type="PANTHER" id="PTHR31313">
    <property type="entry name" value="TY1 ENHANCER ACTIVATOR"/>
    <property type="match status" value="1"/>
</dbReference>
<dbReference type="GeneID" id="26303911"/>
<evidence type="ECO:0000256" key="7">
    <source>
        <dbReference type="ARBA" id="ARBA00023242"/>
    </source>
</evidence>
<dbReference type="InterPro" id="IPR007219">
    <property type="entry name" value="XnlR_reg_dom"/>
</dbReference>
<dbReference type="GO" id="GO:0006351">
    <property type="term" value="P:DNA-templated transcription"/>
    <property type="evidence" value="ECO:0007669"/>
    <property type="project" value="InterPro"/>
</dbReference>
<dbReference type="GO" id="GO:0008270">
    <property type="term" value="F:zinc ion binding"/>
    <property type="evidence" value="ECO:0007669"/>
    <property type="project" value="InterPro"/>
</dbReference>
<reference evidence="10" key="1">
    <citation type="submission" date="2014-07" db="EMBL/GenBank/DDBJ databases">
        <title>Draft genome sequence of the yeast Pseudozyma antarctica JCM 10317 known as a producer of lipase B which used in a wide range of industrial applications.</title>
        <authorList>
            <person name="Morita T."/>
            <person name="Saika A."/>
            <person name="Koike H."/>
        </authorList>
    </citation>
    <scope>NUCLEOTIDE SEQUENCE</scope>
    <source>
        <strain evidence="10">JCM 10317</strain>
    </source>
</reference>
<dbReference type="PROSITE" id="PS00463">
    <property type="entry name" value="ZN2_CY6_FUNGAL_1"/>
    <property type="match status" value="1"/>
</dbReference>
<feature type="compositionally biased region" description="Polar residues" evidence="8">
    <location>
        <begin position="643"/>
        <end position="652"/>
    </location>
</feature>
<evidence type="ECO:0000256" key="1">
    <source>
        <dbReference type="ARBA" id="ARBA00004123"/>
    </source>
</evidence>
<dbReference type="InterPro" id="IPR051615">
    <property type="entry name" value="Transcr_Regulatory_Elem"/>
</dbReference>
<dbReference type="HOGENOM" id="CLU_381391_0_0_1"/>
<organism evidence="10">
    <name type="scientific">Pseudozyma antarctica</name>
    <name type="common">Yeast</name>
    <name type="synonym">Candida antarctica</name>
    <dbReference type="NCBI Taxonomy" id="84753"/>
    <lineage>
        <taxon>Eukaryota</taxon>
        <taxon>Fungi</taxon>
        <taxon>Dikarya</taxon>
        <taxon>Basidiomycota</taxon>
        <taxon>Ustilaginomycotina</taxon>
        <taxon>Ustilaginomycetes</taxon>
        <taxon>Ustilaginales</taxon>
        <taxon>Ustilaginaceae</taxon>
        <taxon>Moesziomyces</taxon>
    </lineage>
</organism>
<dbReference type="SUPFAM" id="SSF57701">
    <property type="entry name" value="Zn2/Cys6 DNA-binding domain"/>
    <property type="match status" value="1"/>
</dbReference>
<name>A0A081CDX3_PSEA2</name>
<protein>
    <recommendedName>
        <fullName evidence="9">Zn(2)-C6 fungal-type domain-containing protein</fullName>
    </recommendedName>
</protein>
<feature type="compositionally biased region" description="Low complexity" evidence="8">
    <location>
        <begin position="185"/>
        <end position="194"/>
    </location>
</feature>
<dbReference type="CDD" id="cd00067">
    <property type="entry name" value="GAL4"/>
    <property type="match status" value="1"/>
</dbReference>
<keyword evidence="4" id="KW-0805">Transcription regulation</keyword>
<dbReference type="GO" id="GO:0000981">
    <property type="term" value="F:DNA-binding transcription factor activity, RNA polymerase II-specific"/>
    <property type="evidence" value="ECO:0007669"/>
    <property type="project" value="InterPro"/>
</dbReference>
<dbReference type="AlphaFoldDB" id="A0A081CDX3"/>
<keyword evidence="6" id="KW-0804">Transcription</keyword>
<dbReference type="Pfam" id="PF04082">
    <property type="entry name" value="Fungal_trans"/>
    <property type="match status" value="1"/>
</dbReference>
<dbReference type="InterPro" id="IPR001138">
    <property type="entry name" value="Zn2Cys6_DnaBD"/>
</dbReference>
<dbReference type="Pfam" id="PF00172">
    <property type="entry name" value="Zn_clus"/>
    <property type="match status" value="1"/>
</dbReference>
<feature type="compositionally biased region" description="Basic and acidic residues" evidence="8">
    <location>
        <begin position="81"/>
        <end position="92"/>
    </location>
</feature>
<feature type="compositionally biased region" description="Polar residues" evidence="8">
    <location>
        <begin position="195"/>
        <end position="206"/>
    </location>
</feature>
<evidence type="ECO:0000256" key="8">
    <source>
        <dbReference type="SAM" id="MobiDB-lite"/>
    </source>
</evidence>
<feature type="compositionally biased region" description="Low complexity" evidence="8">
    <location>
        <begin position="95"/>
        <end position="108"/>
    </location>
</feature>
<dbReference type="GO" id="GO:0005634">
    <property type="term" value="C:nucleus"/>
    <property type="evidence" value="ECO:0007669"/>
    <property type="project" value="UniProtKB-SubCell"/>
</dbReference>
<feature type="region of interest" description="Disordered" evidence="8">
    <location>
        <begin position="72"/>
        <end position="123"/>
    </location>
</feature>
<feature type="region of interest" description="Disordered" evidence="8">
    <location>
        <begin position="613"/>
        <end position="654"/>
    </location>
</feature>
<evidence type="ECO:0000259" key="9">
    <source>
        <dbReference type="PROSITE" id="PS50048"/>
    </source>
</evidence>
<keyword evidence="2" id="KW-0479">Metal-binding</keyword>
<keyword evidence="5" id="KW-0238">DNA-binding</keyword>
<keyword evidence="3" id="KW-0862">Zinc</keyword>
<evidence type="ECO:0000256" key="3">
    <source>
        <dbReference type="ARBA" id="ARBA00022833"/>
    </source>
</evidence>
<dbReference type="EMBL" id="DF830074">
    <property type="protein sequence ID" value="GAK64869.1"/>
    <property type="molecule type" value="Genomic_DNA"/>
</dbReference>
<evidence type="ECO:0000313" key="11">
    <source>
        <dbReference type="Proteomes" id="UP000053758"/>
    </source>
</evidence>
<feature type="compositionally biased region" description="Polar residues" evidence="8">
    <location>
        <begin position="617"/>
        <end position="627"/>
    </location>
</feature>
<accession>A0A081CDX3</accession>
<dbReference type="PROSITE" id="PS50048">
    <property type="entry name" value="ZN2_CY6_FUNGAL_2"/>
    <property type="match status" value="1"/>
</dbReference>
<feature type="compositionally biased region" description="Polar residues" evidence="8">
    <location>
        <begin position="109"/>
        <end position="122"/>
    </location>
</feature>
<keyword evidence="7" id="KW-0539">Nucleus</keyword>
<evidence type="ECO:0000256" key="2">
    <source>
        <dbReference type="ARBA" id="ARBA00022723"/>
    </source>
</evidence>
<dbReference type="Gene3D" id="4.10.240.10">
    <property type="entry name" value="Zn(2)-C6 fungal-type DNA-binding domain"/>
    <property type="match status" value="1"/>
</dbReference>
<dbReference type="SMART" id="SM00066">
    <property type="entry name" value="GAL4"/>
    <property type="match status" value="1"/>
</dbReference>
<dbReference type="SMART" id="SM00906">
    <property type="entry name" value="Fungal_trans"/>
    <property type="match status" value="1"/>
</dbReference>
<dbReference type="Proteomes" id="UP000053758">
    <property type="component" value="Unassembled WGS sequence"/>
</dbReference>
<proteinExistence type="predicted"/>
<dbReference type="PANTHER" id="PTHR31313:SF78">
    <property type="entry name" value="TRANSCRIPTION FACTOR DOMAIN-CONTAINING PROTEIN"/>
    <property type="match status" value="1"/>
</dbReference>
<evidence type="ECO:0000313" key="10">
    <source>
        <dbReference type="EMBL" id="GAK64869.1"/>
    </source>
</evidence>
<dbReference type="RefSeq" id="XP_014656656.1">
    <property type="nucleotide sequence ID" value="XM_014801170.1"/>
</dbReference>
<evidence type="ECO:0000256" key="6">
    <source>
        <dbReference type="ARBA" id="ARBA00023163"/>
    </source>
</evidence>
<comment type="subcellular location">
    <subcellularLocation>
        <location evidence="1">Nucleus</location>
    </subcellularLocation>
</comment>
<dbReference type="InterPro" id="IPR036864">
    <property type="entry name" value="Zn2-C6_fun-type_DNA-bd_sf"/>
</dbReference>
<dbReference type="CDD" id="cd12148">
    <property type="entry name" value="fungal_TF_MHR"/>
    <property type="match status" value="1"/>
</dbReference>
<keyword evidence="11" id="KW-1185">Reference proteome</keyword>
<feature type="region of interest" description="Disordered" evidence="8">
    <location>
        <begin position="185"/>
        <end position="214"/>
    </location>
</feature>
<dbReference type="GO" id="GO:0003677">
    <property type="term" value="F:DNA binding"/>
    <property type="evidence" value="ECO:0007669"/>
    <property type="project" value="UniProtKB-KW"/>
</dbReference>
<feature type="domain" description="Zn(2)-C6 fungal-type" evidence="9">
    <location>
        <begin position="41"/>
        <end position="70"/>
    </location>
</feature>
<sequence>MPCLTALAGALQLSSIDLPLIRLDMPRKKPDDYERVRGSKACTFCSRRKIKCNGLEPCSACDARSIQCAYPRAKKRGPPSKLERQRKQHLDTEASPSESPSSPSSSISQHHQAATEQPSTQGKRARFEPFDRHAHGGASPRFKSALESLADMAQISTAPSPRREPSTFAFDAFALTASLGSQPSTSSAYSPFSSHGQHASMPSTARSDLAPPVLGDRTFDADSSSLSFQPTTVSFDVDADAPSQMQSPVYELSTQVVDQLLTIYQYFVHLHWPIIYLPSLSSLRVLAQSHPLLFNAVLAVAAGTQDSCDSASQHTHFGVASSSVPSPYVCPPGTASKLVRYLKQHVKSHHMARDIETVQVLILLALVEIGGGQSSDAHLHATMACTYAIDLGLHRHSAALSSDQSAGRAQERSRVLWGCYVLDKTLAAALERPMMLRASDIEVELPSTDERDEYDIFVNDQSRHFVAPDRAAGMADVKCRCISSFRASCELMMILERILVDIYSPKARRARSDGHCESYLLAVVEIDGVLRSWRQHLSSHLQWSSADSGGACLSSSLFRGKHRVSQPQGERHAQDNVPPQVLTMRAWYSACMLLLHRPRLALDQSVRTKIFPLPSDGTVTPKSPPRTSAQDASSDDSARKATTGASADTSAKSKQKDVLAISGSKLVRAAATEICNLLPKYRSTFSVRRIPSSWVYLIFQSAVIHSSFLERDEPSSAFDGEALEAHEDRDGAETASKRRSNDSKRLFQQCIRSLEQMSLTWRGASHHVATLRRVAQSFRITRPSTPTPAQELLFDPPNMLVGSGPSQAPANVGLASFDISDAVPNPTSVSMPATMTPTEMLAGPGGGAQTGNTAATLDWPDFWNQMPASSEDVWVWQQFINAFGNAAA</sequence>
<evidence type="ECO:0000256" key="4">
    <source>
        <dbReference type="ARBA" id="ARBA00023015"/>
    </source>
</evidence>
<evidence type="ECO:0000256" key="5">
    <source>
        <dbReference type="ARBA" id="ARBA00023125"/>
    </source>
</evidence>
<gene>
    <name evidence="10" type="ORF">PAN0_007c3085</name>
</gene>